<keyword evidence="2" id="KW-0812">Transmembrane</keyword>
<comment type="caution">
    <text evidence="3">The sequence shown here is derived from an EMBL/GenBank/DDBJ whole genome shotgun (WGS) entry which is preliminary data.</text>
</comment>
<evidence type="ECO:0000313" key="3">
    <source>
        <dbReference type="EMBL" id="CAB9499653.1"/>
    </source>
</evidence>
<feature type="region of interest" description="Disordered" evidence="1">
    <location>
        <begin position="141"/>
        <end position="206"/>
    </location>
</feature>
<evidence type="ECO:0000313" key="4">
    <source>
        <dbReference type="Proteomes" id="UP001153069"/>
    </source>
</evidence>
<feature type="region of interest" description="Disordered" evidence="1">
    <location>
        <begin position="300"/>
        <end position="348"/>
    </location>
</feature>
<name>A0A9N8DAX8_9STRA</name>
<sequence length="348" mass="39107">MFRNRKHQETLPMSGNVAPSSFHFPTGNGKSSYASMGSDGSGKAIRMEAPIARAWKKASGYTKGSYYALITCFLMTYFGYRWLRWNHASVHLTCHSEECTFWITPQGWNGSHKATFPRHQLVSAEAMKVTKEGEFVEMSPRLDNFQDIPGKGKNKNKKKTSSYKGPDKNGHYPSYRVTLRVASEEQQQQQTGDSTPGDAEEILSNEIPSSPLTTIERFMEKGSEENTLTIIIRKFNIGQSRRRVKTTVQKIDSYIKRRRHKLTIKENVPPAWQGILLLVVGIFGLLLTVLIGQFWDDDSSHLPKKRQSGPGTRTRKTPDYKGKRPSVASSVNRGASAVNRGGGRSKAY</sequence>
<keyword evidence="4" id="KW-1185">Reference proteome</keyword>
<dbReference type="EMBL" id="CAICTM010000065">
    <property type="protein sequence ID" value="CAB9499653.1"/>
    <property type="molecule type" value="Genomic_DNA"/>
</dbReference>
<feature type="compositionally biased region" description="Basic residues" evidence="1">
    <location>
        <begin position="152"/>
        <end position="161"/>
    </location>
</feature>
<gene>
    <name evidence="3" type="ORF">SEMRO_66_G037030.1</name>
</gene>
<feature type="transmembrane region" description="Helical" evidence="2">
    <location>
        <begin position="66"/>
        <end position="83"/>
    </location>
</feature>
<dbReference type="OrthoDB" id="48069at2759"/>
<organism evidence="3 4">
    <name type="scientific">Seminavis robusta</name>
    <dbReference type="NCBI Taxonomy" id="568900"/>
    <lineage>
        <taxon>Eukaryota</taxon>
        <taxon>Sar</taxon>
        <taxon>Stramenopiles</taxon>
        <taxon>Ochrophyta</taxon>
        <taxon>Bacillariophyta</taxon>
        <taxon>Bacillariophyceae</taxon>
        <taxon>Bacillariophycidae</taxon>
        <taxon>Naviculales</taxon>
        <taxon>Naviculaceae</taxon>
        <taxon>Seminavis</taxon>
    </lineage>
</organism>
<feature type="compositionally biased region" description="Polar residues" evidence="1">
    <location>
        <begin position="184"/>
        <end position="194"/>
    </location>
</feature>
<keyword evidence="2" id="KW-0472">Membrane</keyword>
<dbReference type="Proteomes" id="UP001153069">
    <property type="component" value="Unassembled WGS sequence"/>
</dbReference>
<protein>
    <submittedName>
        <fullName evidence="3">Uncharacterized protein</fullName>
    </submittedName>
</protein>
<keyword evidence="2" id="KW-1133">Transmembrane helix</keyword>
<reference evidence="3" key="1">
    <citation type="submission" date="2020-06" db="EMBL/GenBank/DDBJ databases">
        <authorList>
            <consortium name="Plant Systems Biology data submission"/>
        </authorList>
    </citation>
    <scope>NUCLEOTIDE SEQUENCE</scope>
    <source>
        <strain evidence="3">D6</strain>
    </source>
</reference>
<evidence type="ECO:0000256" key="1">
    <source>
        <dbReference type="SAM" id="MobiDB-lite"/>
    </source>
</evidence>
<feature type="transmembrane region" description="Helical" evidence="2">
    <location>
        <begin position="271"/>
        <end position="295"/>
    </location>
</feature>
<evidence type="ECO:0000256" key="2">
    <source>
        <dbReference type="SAM" id="Phobius"/>
    </source>
</evidence>
<accession>A0A9N8DAX8</accession>
<dbReference type="AlphaFoldDB" id="A0A9N8DAX8"/>
<proteinExistence type="predicted"/>